<gene>
    <name evidence="12" type="primary">uvrB</name>
    <name evidence="18" type="ORF">DLM86_26345</name>
</gene>
<evidence type="ECO:0000256" key="9">
    <source>
        <dbReference type="ARBA" id="ARBA00023204"/>
    </source>
</evidence>
<feature type="binding site" evidence="12">
    <location>
        <begin position="45"/>
        <end position="52"/>
    </location>
    <ligand>
        <name>ATP</name>
        <dbReference type="ChEBI" id="CHEBI:30616"/>
    </ligand>
</feature>
<dbReference type="SUPFAM" id="SSF46600">
    <property type="entry name" value="C-terminal UvrC-binding domain of UvrB"/>
    <property type="match status" value="1"/>
</dbReference>
<dbReference type="PROSITE" id="PS51194">
    <property type="entry name" value="HELICASE_CTER"/>
    <property type="match status" value="1"/>
</dbReference>
<dbReference type="Pfam" id="PF00271">
    <property type="entry name" value="Helicase_C"/>
    <property type="match status" value="1"/>
</dbReference>
<dbReference type="OrthoDB" id="9806651at2"/>
<keyword evidence="4 12" id="KW-0547">Nucleotide-binding</keyword>
<sequence>MSDIVVQHKPFQLVSDFQPQGDQPRAIAELVEGVRSGKRYQTLLGATGTGKTFTAAQVIAQLNRPTLVIAHNKTLAAQLCSEFQEFFPNHAVSYFVSYYDYYQPEAYIPSSDTYIEKDSSINEEIDKLRHSATSSLFERRDVIIVASVSCIYGLGSPFEYRDLVLSLRVGMERPRNEILHKLVDIQYQRNDLNFVRGTFRVRGDVVEIFPASKGEQAIRVELFGDEIERITEIDVLTGEILGERDHVAIFPASHFVTHEDRMKVAIVNIERELEERLAELRAQGKLLEAQRLEQRTRYDLEMMQEMGFCSGIENYSGPLTFRERGATPYTLFDYFPDDMLVIVDESHVTLPQIRGMYNGDRARKEVLVEHGFRLPSALDNRPLRFEEFESKVKQAIFVSATPGPFELEHCPTMVEQIIRPTGLLDPIVEVRPTKGQIDDLIGEINDRLAKDERVLVTTLTKKMAEDLTDYLKDIGIKVRYLHADIKTLERMQLLRDLRLGVYHVLVGINLLREGLDLPEVSLVAILDADKEGFLRAERSLIQTIGRAARNANGRVIMYGDKITESMERAIRETERRRAIQIAYNEKHGITPQTIQKRVRDVIEATKVAEQKADYLAGFKAEKMSKKDRASVIERLEAEMKEAAKSLQFERAAELRDAILELKSAD</sequence>
<keyword evidence="9 12" id="KW-0234">DNA repair</keyword>
<keyword evidence="14" id="KW-0175">Coiled coil</keyword>
<evidence type="ECO:0000256" key="2">
    <source>
        <dbReference type="ARBA" id="ARBA00008533"/>
    </source>
</evidence>
<dbReference type="GO" id="GO:0003677">
    <property type="term" value="F:DNA binding"/>
    <property type="evidence" value="ECO:0007669"/>
    <property type="project" value="UniProtKB-UniRule"/>
</dbReference>
<dbReference type="GO" id="GO:0009432">
    <property type="term" value="P:SOS response"/>
    <property type="evidence" value="ECO:0007669"/>
    <property type="project" value="UniProtKB-UniRule"/>
</dbReference>
<dbReference type="InterPro" id="IPR004807">
    <property type="entry name" value="UvrB"/>
</dbReference>
<dbReference type="Pfam" id="PF17757">
    <property type="entry name" value="UvrB_inter"/>
    <property type="match status" value="1"/>
</dbReference>
<comment type="function">
    <text evidence="12">The UvrABC repair system catalyzes the recognition and processing of DNA lesions. A damage recognition complex composed of 2 UvrA and 2 UvrB subunits scans DNA for abnormalities. Upon binding of the UvrA(2)B(2) complex to a putative damaged site, the DNA wraps around one UvrB monomer. DNA wrap is dependent on ATP binding by UvrB and probably causes local melting of the DNA helix, facilitating insertion of UvrB beta-hairpin between the DNA strands. Then UvrB probes one DNA strand for the presence of a lesion. If a lesion is found the UvrA subunits dissociate and the UvrB-DNA preincision complex is formed. This complex is subsequently bound by UvrC and the second UvrB is released. If no lesion is found, the DNA wraps around the other UvrB subunit that will check the other stand for damage.</text>
</comment>
<comment type="subcellular location">
    <subcellularLocation>
        <location evidence="1 12 13">Cytoplasm</location>
    </subcellularLocation>
</comment>
<evidence type="ECO:0000259" key="17">
    <source>
        <dbReference type="PROSITE" id="PS51194"/>
    </source>
</evidence>
<evidence type="ECO:0000256" key="5">
    <source>
        <dbReference type="ARBA" id="ARBA00022763"/>
    </source>
</evidence>
<name>A0A2V5KR05_9BACL</name>
<evidence type="ECO:0000256" key="6">
    <source>
        <dbReference type="ARBA" id="ARBA00022769"/>
    </source>
</evidence>
<keyword evidence="7 12" id="KW-0067">ATP-binding</keyword>
<dbReference type="PANTHER" id="PTHR24029">
    <property type="entry name" value="UVRABC SYSTEM PROTEIN B"/>
    <property type="match status" value="1"/>
</dbReference>
<proteinExistence type="inferred from homology"/>
<dbReference type="InterPro" id="IPR014001">
    <property type="entry name" value="Helicase_ATP-bd"/>
</dbReference>
<feature type="domain" description="UVR" evidence="15">
    <location>
        <begin position="629"/>
        <end position="664"/>
    </location>
</feature>
<dbReference type="PROSITE" id="PS50151">
    <property type="entry name" value="UVR"/>
    <property type="match status" value="1"/>
</dbReference>
<dbReference type="SUPFAM" id="SSF52540">
    <property type="entry name" value="P-loop containing nucleoside triphosphate hydrolases"/>
    <property type="match status" value="2"/>
</dbReference>
<dbReference type="CDD" id="cd17916">
    <property type="entry name" value="DEXHc_UvrB"/>
    <property type="match status" value="1"/>
</dbReference>
<comment type="domain">
    <text evidence="12">The beta-hairpin motif is involved in DNA binding.</text>
</comment>
<evidence type="ECO:0000313" key="18">
    <source>
        <dbReference type="EMBL" id="PYI51206.1"/>
    </source>
</evidence>
<accession>A0A2V5KR05</accession>
<dbReference type="NCBIfam" id="NF003673">
    <property type="entry name" value="PRK05298.1"/>
    <property type="match status" value="1"/>
</dbReference>
<dbReference type="NCBIfam" id="TIGR00631">
    <property type="entry name" value="uvrb"/>
    <property type="match status" value="1"/>
</dbReference>
<keyword evidence="12 13" id="KW-0742">SOS response</keyword>
<dbReference type="Pfam" id="PF12344">
    <property type="entry name" value="UvrB"/>
    <property type="match status" value="1"/>
</dbReference>
<reference evidence="18 19" key="1">
    <citation type="submission" date="2018-05" db="EMBL/GenBank/DDBJ databases">
        <title>Paenibacillus flagellatus sp. nov., isolated from selenium mineral soil.</title>
        <authorList>
            <person name="Dai X."/>
        </authorList>
    </citation>
    <scope>NUCLEOTIDE SEQUENCE [LARGE SCALE GENOMIC DNA]</scope>
    <source>
        <strain evidence="18 19">DXL2</strain>
    </source>
</reference>
<comment type="caution">
    <text evidence="18">The sequence shown here is derived from an EMBL/GenBank/DDBJ whole genome shotgun (WGS) entry which is preliminary data.</text>
</comment>
<dbReference type="Gene3D" id="6.10.140.240">
    <property type="match status" value="1"/>
</dbReference>
<dbReference type="GO" id="GO:0009381">
    <property type="term" value="F:excinuclease ABC activity"/>
    <property type="evidence" value="ECO:0007669"/>
    <property type="project" value="UniProtKB-UniRule"/>
</dbReference>
<comment type="subunit">
    <text evidence="10 12 13">Forms a heterotetramer with UvrA during the search for lesions. Interacts with UvrC in an incision complex.</text>
</comment>
<dbReference type="InterPro" id="IPR006935">
    <property type="entry name" value="Helicase/UvrB_N"/>
</dbReference>
<evidence type="ECO:0000256" key="13">
    <source>
        <dbReference type="RuleBase" id="RU003587"/>
    </source>
</evidence>
<evidence type="ECO:0000256" key="1">
    <source>
        <dbReference type="ARBA" id="ARBA00004496"/>
    </source>
</evidence>
<dbReference type="InterPro" id="IPR001650">
    <property type="entry name" value="Helicase_C-like"/>
</dbReference>
<dbReference type="SMART" id="SM00490">
    <property type="entry name" value="HELICc"/>
    <property type="match status" value="1"/>
</dbReference>
<dbReference type="GO" id="GO:0005737">
    <property type="term" value="C:cytoplasm"/>
    <property type="evidence" value="ECO:0007669"/>
    <property type="project" value="UniProtKB-SubCell"/>
</dbReference>
<evidence type="ECO:0000259" key="16">
    <source>
        <dbReference type="PROSITE" id="PS51192"/>
    </source>
</evidence>
<dbReference type="GO" id="GO:0009380">
    <property type="term" value="C:excinuclease repair complex"/>
    <property type="evidence" value="ECO:0007669"/>
    <property type="project" value="InterPro"/>
</dbReference>
<keyword evidence="3 12" id="KW-0963">Cytoplasm</keyword>
<evidence type="ECO:0000256" key="10">
    <source>
        <dbReference type="ARBA" id="ARBA00026033"/>
    </source>
</evidence>
<feature type="short sequence motif" description="Beta-hairpin" evidence="12">
    <location>
        <begin position="98"/>
        <end position="121"/>
    </location>
</feature>
<evidence type="ECO:0000256" key="11">
    <source>
        <dbReference type="ARBA" id="ARBA00029504"/>
    </source>
</evidence>
<dbReference type="Proteomes" id="UP000247476">
    <property type="component" value="Unassembled WGS sequence"/>
</dbReference>
<evidence type="ECO:0000256" key="4">
    <source>
        <dbReference type="ARBA" id="ARBA00022741"/>
    </source>
</evidence>
<dbReference type="CDD" id="cd18790">
    <property type="entry name" value="SF2_C_UvrB"/>
    <property type="match status" value="1"/>
</dbReference>
<evidence type="ECO:0000259" key="15">
    <source>
        <dbReference type="PROSITE" id="PS50151"/>
    </source>
</evidence>
<dbReference type="InterPro" id="IPR024759">
    <property type="entry name" value="UvrB_YAD/RRR_dom"/>
</dbReference>
<dbReference type="InterPro" id="IPR041471">
    <property type="entry name" value="UvrB_inter"/>
</dbReference>
<dbReference type="RefSeq" id="WP_110843051.1">
    <property type="nucleotide sequence ID" value="NZ_QJVJ01000014.1"/>
</dbReference>
<dbReference type="InterPro" id="IPR001943">
    <property type="entry name" value="UVR_dom"/>
</dbReference>
<feature type="domain" description="Helicase ATP-binding" evidence="16">
    <location>
        <begin position="32"/>
        <end position="166"/>
    </location>
</feature>
<dbReference type="HAMAP" id="MF_00204">
    <property type="entry name" value="UvrB"/>
    <property type="match status" value="1"/>
</dbReference>
<evidence type="ECO:0000256" key="8">
    <source>
        <dbReference type="ARBA" id="ARBA00022881"/>
    </source>
</evidence>
<dbReference type="EMBL" id="QJVJ01000014">
    <property type="protein sequence ID" value="PYI51206.1"/>
    <property type="molecule type" value="Genomic_DNA"/>
</dbReference>
<keyword evidence="6 12" id="KW-0228">DNA excision</keyword>
<dbReference type="PANTHER" id="PTHR24029:SF0">
    <property type="entry name" value="UVRABC SYSTEM PROTEIN B"/>
    <property type="match status" value="1"/>
</dbReference>
<evidence type="ECO:0000256" key="12">
    <source>
        <dbReference type="HAMAP-Rule" id="MF_00204"/>
    </source>
</evidence>
<feature type="domain" description="Helicase C-terminal" evidence="17">
    <location>
        <begin position="436"/>
        <end position="602"/>
    </location>
</feature>
<dbReference type="GO" id="GO:0006289">
    <property type="term" value="P:nucleotide-excision repair"/>
    <property type="evidence" value="ECO:0007669"/>
    <property type="project" value="UniProtKB-UniRule"/>
</dbReference>
<evidence type="ECO:0000256" key="3">
    <source>
        <dbReference type="ARBA" id="ARBA00022490"/>
    </source>
</evidence>
<dbReference type="InterPro" id="IPR027417">
    <property type="entry name" value="P-loop_NTPase"/>
</dbReference>
<dbReference type="SMART" id="SM00487">
    <property type="entry name" value="DEXDc"/>
    <property type="match status" value="1"/>
</dbReference>
<dbReference type="InterPro" id="IPR036876">
    <property type="entry name" value="UVR_dom_sf"/>
</dbReference>
<dbReference type="Pfam" id="PF04851">
    <property type="entry name" value="ResIII"/>
    <property type="match status" value="1"/>
</dbReference>
<dbReference type="Pfam" id="PF02151">
    <property type="entry name" value="UVR"/>
    <property type="match status" value="1"/>
</dbReference>
<evidence type="ECO:0000313" key="19">
    <source>
        <dbReference type="Proteomes" id="UP000247476"/>
    </source>
</evidence>
<keyword evidence="5 12" id="KW-0227">DNA damage</keyword>
<keyword evidence="8 12" id="KW-0267">Excision nuclease</keyword>
<dbReference type="AlphaFoldDB" id="A0A2V5KR05"/>
<protein>
    <recommendedName>
        <fullName evidence="11 12">UvrABC system protein B</fullName>
        <shortName evidence="12">Protein UvrB</shortName>
    </recommendedName>
    <alternativeName>
        <fullName evidence="12">Excinuclease ABC subunit B</fullName>
    </alternativeName>
</protein>
<dbReference type="GO" id="GO:0016887">
    <property type="term" value="F:ATP hydrolysis activity"/>
    <property type="evidence" value="ECO:0007669"/>
    <property type="project" value="InterPro"/>
</dbReference>
<evidence type="ECO:0000256" key="7">
    <source>
        <dbReference type="ARBA" id="ARBA00022840"/>
    </source>
</evidence>
<evidence type="ECO:0000256" key="14">
    <source>
        <dbReference type="SAM" id="Coils"/>
    </source>
</evidence>
<dbReference type="PROSITE" id="PS51192">
    <property type="entry name" value="HELICASE_ATP_BIND_1"/>
    <property type="match status" value="1"/>
</dbReference>
<comment type="similarity">
    <text evidence="2 12 13">Belongs to the UvrB family.</text>
</comment>
<keyword evidence="19" id="KW-1185">Reference proteome</keyword>
<dbReference type="Gene3D" id="3.40.50.300">
    <property type="entry name" value="P-loop containing nucleotide triphosphate hydrolases"/>
    <property type="match status" value="3"/>
</dbReference>
<dbReference type="Gene3D" id="4.10.860.10">
    <property type="entry name" value="UVR domain"/>
    <property type="match status" value="1"/>
</dbReference>
<feature type="coiled-coil region" evidence="14">
    <location>
        <begin position="263"/>
        <end position="290"/>
    </location>
</feature>
<organism evidence="18 19">
    <name type="scientific">Paenibacillus flagellatus</name>
    <dbReference type="NCBI Taxonomy" id="2211139"/>
    <lineage>
        <taxon>Bacteria</taxon>
        <taxon>Bacillati</taxon>
        <taxon>Bacillota</taxon>
        <taxon>Bacilli</taxon>
        <taxon>Bacillales</taxon>
        <taxon>Paenibacillaceae</taxon>
        <taxon>Paenibacillus</taxon>
    </lineage>
</organism>
<dbReference type="GO" id="GO:0005524">
    <property type="term" value="F:ATP binding"/>
    <property type="evidence" value="ECO:0007669"/>
    <property type="project" value="UniProtKB-UniRule"/>
</dbReference>